<keyword evidence="3" id="KW-1185">Reference proteome</keyword>
<accession>A0A1W2FH89</accession>
<name>A0A1W2FH89_KIBAR</name>
<feature type="chain" id="PRO_5013071610" evidence="1">
    <location>
        <begin position="24"/>
        <end position="44"/>
    </location>
</feature>
<dbReference type="EMBL" id="FWXV01000006">
    <property type="protein sequence ID" value="SMD21094.1"/>
    <property type="molecule type" value="Genomic_DNA"/>
</dbReference>
<evidence type="ECO:0000256" key="1">
    <source>
        <dbReference type="SAM" id="SignalP"/>
    </source>
</evidence>
<evidence type="ECO:0000313" key="3">
    <source>
        <dbReference type="Proteomes" id="UP000192674"/>
    </source>
</evidence>
<gene>
    <name evidence="2" type="ORF">SAMN05661093_06729</name>
</gene>
<evidence type="ECO:0000313" key="2">
    <source>
        <dbReference type="EMBL" id="SMD21094.1"/>
    </source>
</evidence>
<dbReference type="Proteomes" id="UP000192674">
    <property type="component" value="Unassembled WGS sequence"/>
</dbReference>
<protein>
    <submittedName>
        <fullName evidence="2">Uncharacterized protein</fullName>
    </submittedName>
</protein>
<sequence>MSYGIAARAVGALIGVLATIVFAACTPNDGPASNDQGSEQSGGY</sequence>
<dbReference type="RefSeq" id="WP_260478798.1">
    <property type="nucleotide sequence ID" value="NZ_FWXV01000006.1"/>
</dbReference>
<proteinExistence type="predicted"/>
<reference evidence="2 3" key="1">
    <citation type="submission" date="2017-04" db="EMBL/GenBank/DDBJ databases">
        <authorList>
            <person name="Afonso C.L."/>
            <person name="Miller P.J."/>
            <person name="Scott M.A."/>
            <person name="Spackman E."/>
            <person name="Goraichik I."/>
            <person name="Dimitrov K.M."/>
            <person name="Suarez D.L."/>
            <person name="Swayne D.E."/>
        </authorList>
    </citation>
    <scope>NUCLEOTIDE SEQUENCE [LARGE SCALE GENOMIC DNA]</scope>
    <source>
        <strain evidence="2 3">DSM 43828</strain>
    </source>
</reference>
<keyword evidence="1" id="KW-0732">Signal</keyword>
<feature type="signal peptide" evidence="1">
    <location>
        <begin position="1"/>
        <end position="23"/>
    </location>
</feature>
<dbReference type="AlphaFoldDB" id="A0A1W2FH89"/>
<organism evidence="2 3">
    <name type="scientific">Kibdelosporangium aridum</name>
    <dbReference type="NCBI Taxonomy" id="2030"/>
    <lineage>
        <taxon>Bacteria</taxon>
        <taxon>Bacillati</taxon>
        <taxon>Actinomycetota</taxon>
        <taxon>Actinomycetes</taxon>
        <taxon>Pseudonocardiales</taxon>
        <taxon>Pseudonocardiaceae</taxon>
        <taxon>Kibdelosporangium</taxon>
    </lineage>
</organism>